<dbReference type="RefSeq" id="WP_323209643.1">
    <property type="nucleotide sequence ID" value="NZ_JAYGHK010000010.1"/>
</dbReference>
<evidence type="ECO:0000259" key="1">
    <source>
        <dbReference type="Pfam" id="PF13676"/>
    </source>
</evidence>
<evidence type="ECO:0000313" key="4">
    <source>
        <dbReference type="Proteomes" id="UP001303285"/>
    </source>
</evidence>
<dbReference type="Pfam" id="PF19958">
    <property type="entry name" value="EAD6"/>
    <property type="match status" value="1"/>
</dbReference>
<dbReference type="Proteomes" id="UP001303285">
    <property type="component" value="Unassembled WGS sequence"/>
</dbReference>
<gene>
    <name evidence="3" type="ORF">VB695_04825</name>
</gene>
<dbReference type="Pfam" id="PF13676">
    <property type="entry name" value="TIR_2"/>
    <property type="match status" value="1"/>
</dbReference>
<evidence type="ECO:0000313" key="3">
    <source>
        <dbReference type="EMBL" id="MEA5607409.1"/>
    </source>
</evidence>
<dbReference type="InterPro" id="IPR000157">
    <property type="entry name" value="TIR_dom"/>
</dbReference>
<reference evidence="3 4" key="1">
    <citation type="submission" date="2023-12" db="EMBL/GenBank/DDBJ databases">
        <title>Baltic Sea Cyanobacteria.</title>
        <authorList>
            <person name="Delbaje E."/>
            <person name="Fewer D.P."/>
            <person name="Shishido T.K."/>
        </authorList>
    </citation>
    <scope>NUCLEOTIDE SEQUENCE [LARGE SCALE GENOMIC DNA]</scope>
    <source>
        <strain evidence="3 4">UHCC 0060</strain>
    </source>
</reference>
<dbReference type="EMBL" id="JAYGHK010000010">
    <property type="protein sequence ID" value="MEA5607409.1"/>
    <property type="molecule type" value="Genomic_DNA"/>
</dbReference>
<dbReference type="SUPFAM" id="SSF52200">
    <property type="entry name" value="Toll/Interleukin receptor TIR domain"/>
    <property type="match status" value="1"/>
</dbReference>
<feature type="domain" description="TIR" evidence="1">
    <location>
        <begin position="6"/>
        <end position="117"/>
    </location>
</feature>
<evidence type="ECO:0000259" key="2">
    <source>
        <dbReference type="Pfam" id="PF19958"/>
    </source>
</evidence>
<dbReference type="InterPro" id="IPR045433">
    <property type="entry name" value="EAD6"/>
</dbReference>
<dbReference type="InterPro" id="IPR035897">
    <property type="entry name" value="Toll_tir_struct_dom_sf"/>
</dbReference>
<keyword evidence="4" id="KW-1185">Reference proteome</keyword>
<sequence length="251" mass="28803">MEKFDVFLCHNTNDKPAVIQVAEQLKQCGIVPWLDIWHLPPGFPWQPILEQQIDQIGAAAVFVGGSGIGPWQSQEIDAFLREFVKRKCRVIPVLLPDAPTEPKLPPFLQGLTWVDFRLVYPEPMGQLTWGITGQKPQGNLQVNDKKPEAVTTEKFLENTKSLPKPIRWNDQKRQELLKIVHKVFEEEELKTICLNNQELLHGNPYSKIQGNTVSSRLNYLVDYLIRKNSIQSFLEILSKESEYFASLLEDV</sequence>
<protein>
    <submittedName>
        <fullName evidence="3">EAD6 domain-containing conflict system protein</fullName>
    </submittedName>
</protein>
<proteinExistence type="predicted"/>
<organism evidence="3 4">
    <name type="scientific">Nodularia spumigena UHCC 0060</name>
    <dbReference type="NCBI Taxonomy" id="3110300"/>
    <lineage>
        <taxon>Bacteria</taxon>
        <taxon>Bacillati</taxon>
        <taxon>Cyanobacteriota</taxon>
        <taxon>Cyanophyceae</taxon>
        <taxon>Nostocales</taxon>
        <taxon>Nodulariaceae</taxon>
        <taxon>Nodularia</taxon>
    </lineage>
</organism>
<accession>A0ABU5UMF8</accession>
<feature type="domain" description="Effector-associated" evidence="2">
    <location>
        <begin position="168"/>
        <end position="241"/>
    </location>
</feature>
<dbReference type="Gene3D" id="3.40.50.10140">
    <property type="entry name" value="Toll/interleukin-1 receptor homology (TIR) domain"/>
    <property type="match status" value="1"/>
</dbReference>
<comment type="caution">
    <text evidence="3">The sequence shown here is derived from an EMBL/GenBank/DDBJ whole genome shotgun (WGS) entry which is preliminary data.</text>
</comment>
<name>A0ABU5UMF8_NODSP</name>